<accession>A0A0C3DXS1</accession>
<evidence type="ECO:0000259" key="1">
    <source>
        <dbReference type="Pfam" id="PF06985"/>
    </source>
</evidence>
<dbReference type="HOGENOM" id="CLU_000288_138_12_1"/>
<reference evidence="3" key="2">
    <citation type="submission" date="2015-01" db="EMBL/GenBank/DDBJ databases">
        <title>Evolutionary Origins and Diversification of the Mycorrhizal Mutualists.</title>
        <authorList>
            <consortium name="DOE Joint Genome Institute"/>
            <consortium name="Mycorrhizal Genomics Consortium"/>
            <person name="Kohler A."/>
            <person name="Kuo A."/>
            <person name="Nagy L.G."/>
            <person name="Floudas D."/>
            <person name="Copeland A."/>
            <person name="Barry K.W."/>
            <person name="Cichocki N."/>
            <person name="Veneault-Fourrey C."/>
            <person name="LaButti K."/>
            <person name="Lindquist E.A."/>
            <person name="Lipzen A."/>
            <person name="Lundell T."/>
            <person name="Morin E."/>
            <person name="Murat C."/>
            <person name="Riley R."/>
            <person name="Ohm R."/>
            <person name="Sun H."/>
            <person name="Tunlid A."/>
            <person name="Henrissat B."/>
            <person name="Grigoriev I.V."/>
            <person name="Hibbett D.S."/>
            <person name="Martin F."/>
        </authorList>
    </citation>
    <scope>NUCLEOTIDE SEQUENCE [LARGE SCALE GENOMIC DNA]</scope>
    <source>
        <strain evidence="3">Foug A</strain>
    </source>
</reference>
<dbReference type="Proteomes" id="UP000053989">
    <property type="component" value="Unassembled WGS sequence"/>
</dbReference>
<dbReference type="STRING" id="1036808.A0A0C3DXS1"/>
<dbReference type="PANTHER" id="PTHR10622">
    <property type="entry name" value="HET DOMAIN-CONTAINING PROTEIN"/>
    <property type="match status" value="1"/>
</dbReference>
<organism evidence="2 3">
    <name type="scientific">Scleroderma citrinum Foug A</name>
    <dbReference type="NCBI Taxonomy" id="1036808"/>
    <lineage>
        <taxon>Eukaryota</taxon>
        <taxon>Fungi</taxon>
        <taxon>Dikarya</taxon>
        <taxon>Basidiomycota</taxon>
        <taxon>Agaricomycotina</taxon>
        <taxon>Agaricomycetes</taxon>
        <taxon>Agaricomycetidae</taxon>
        <taxon>Boletales</taxon>
        <taxon>Sclerodermatineae</taxon>
        <taxon>Sclerodermataceae</taxon>
        <taxon>Scleroderma</taxon>
    </lineage>
</organism>
<evidence type="ECO:0000313" key="3">
    <source>
        <dbReference type="Proteomes" id="UP000053989"/>
    </source>
</evidence>
<protein>
    <recommendedName>
        <fullName evidence="1">Heterokaryon incompatibility domain-containing protein</fullName>
    </recommendedName>
</protein>
<reference evidence="2 3" key="1">
    <citation type="submission" date="2014-04" db="EMBL/GenBank/DDBJ databases">
        <authorList>
            <consortium name="DOE Joint Genome Institute"/>
            <person name="Kuo A."/>
            <person name="Kohler A."/>
            <person name="Nagy L.G."/>
            <person name="Floudas D."/>
            <person name="Copeland A."/>
            <person name="Barry K.W."/>
            <person name="Cichocki N."/>
            <person name="Veneault-Fourrey C."/>
            <person name="LaButti K."/>
            <person name="Lindquist E.A."/>
            <person name="Lipzen A."/>
            <person name="Lundell T."/>
            <person name="Morin E."/>
            <person name="Murat C."/>
            <person name="Sun H."/>
            <person name="Tunlid A."/>
            <person name="Henrissat B."/>
            <person name="Grigoriev I.V."/>
            <person name="Hibbett D.S."/>
            <person name="Martin F."/>
            <person name="Nordberg H.P."/>
            <person name="Cantor M.N."/>
            <person name="Hua S.X."/>
        </authorList>
    </citation>
    <scope>NUCLEOTIDE SEQUENCE [LARGE SCALE GENOMIC DNA]</scope>
    <source>
        <strain evidence="2 3">Foug A</strain>
    </source>
</reference>
<dbReference type="InterPro" id="IPR010730">
    <property type="entry name" value="HET"/>
</dbReference>
<dbReference type="OrthoDB" id="5122891at2759"/>
<proteinExistence type="predicted"/>
<feature type="domain" description="Heterokaryon incompatibility" evidence="1">
    <location>
        <begin position="39"/>
        <end position="131"/>
    </location>
</feature>
<gene>
    <name evidence="2" type="ORF">SCLCIDRAFT_1216582</name>
</gene>
<dbReference type="InParanoid" id="A0A0C3DXS1"/>
<dbReference type="Pfam" id="PF06985">
    <property type="entry name" value="HET"/>
    <property type="match status" value="1"/>
</dbReference>
<dbReference type="AlphaFoldDB" id="A0A0C3DXS1"/>
<name>A0A0C3DXS1_9AGAM</name>
<evidence type="ECO:0000313" key="2">
    <source>
        <dbReference type="EMBL" id="KIM60676.1"/>
    </source>
</evidence>
<dbReference type="PANTHER" id="PTHR10622:SF10">
    <property type="entry name" value="HET DOMAIN-CONTAINING PROTEIN"/>
    <property type="match status" value="1"/>
</dbReference>
<sequence>MRLVNVKAFLERESLIREGKRVDRRIKVLEFGDDEATEYAILSHRWLAQEMDYNEMVNLAKMDGEERDEIRQRDGYTKILQSCKQAQKDGYGWLWVDTCCIDKRSSAELSEAINSMYRWYENAKVCYAYLHDVPDPWFPTASDDERYLDFGGWPEWFSRGWTLQELIAPSNVQFFNKDWQSIGDKRTLAPILVGITKVPEHILIHGLYGNRPCVAQIMSWAAHRTTTRVEDRAYSLMGLLNVNMPMLYGEGKKAFHRLQLEIIRTSNDQSIFAWDCKARTGSILADDPTFFRDCGSMELMGHDEFIQYIKKDIPAEELDSIEDRLGTFAITNRGIHIWLLLRPDTRIRTLFQAWLPCRDGPTYTPVTIDLILWESNYYRYSYSAHAGGPPQFRQVYLRYQDPPHHNPTFEIDDSALTENGFISCDAYPMIFAGGTLTLTSTDPLCVKVYSDSLTNHRLVVGLGQSFGKDWIHVVFDESNIIPGLSWEDYAFHEYYKMKVRTLDHVQAMNKARSGAERYGQVCIMQTRLTRTTRILQISSVMWKSSGVCGVKLEVFHDPGFGDVSGEWTVFDVNRTDDPDCDWRGLMILDLPRKYGRYKIDGVPGNFSAAPDSIKLGDYGHFTNSKEFFCEGNIFAVLESLSLMAGITPRQHKLSSVDRVMAWNWTDFCHLDLYKPLLLSLPSNDDFKSLLTSFSTRLTNRYLVTRVIQCPPGPCQPSSSITTPLYSIAKPFVWYLNEGAESGQRRAVR</sequence>
<keyword evidence="3" id="KW-1185">Reference proteome</keyword>
<dbReference type="EMBL" id="KN822059">
    <property type="protein sequence ID" value="KIM60676.1"/>
    <property type="molecule type" value="Genomic_DNA"/>
</dbReference>